<evidence type="ECO:0000256" key="2">
    <source>
        <dbReference type="SAM" id="Phobius"/>
    </source>
</evidence>
<dbReference type="OrthoDB" id="4541349at2"/>
<name>A0A7K0DLV1_9NOCA</name>
<reference evidence="3 4" key="1">
    <citation type="submission" date="2019-10" db="EMBL/GenBank/DDBJ databases">
        <title>Nocardia macrotermitis sp. nov. and Nocardia aurantia sp. nov., isolated from the gut of fungus growing-termite Macrotermes natalensis.</title>
        <authorList>
            <person name="Benndorf R."/>
            <person name="Schwitalla J."/>
            <person name="Martin K."/>
            <person name="De Beer W."/>
            <person name="Kaster A.-K."/>
            <person name="Vollmers J."/>
            <person name="Poulsen M."/>
            <person name="Beemelmanns C."/>
        </authorList>
    </citation>
    <scope>NUCLEOTIDE SEQUENCE [LARGE SCALE GENOMIC DNA]</scope>
    <source>
        <strain evidence="3 4">RB56</strain>
    </source>
</reference>
<dbReference type="Proteomes" id="UP000431401">
    <property type="component" value="Unassembled WGS sequence"/>
</dbReference>
<evidence type="ECO:0008006" key="5">
    <source>
        <dbReference type="Google" id="ProtNLM"/>
    </source>
</evidence>
<dbReference type="RefSeq" id="WP_153341124.1">
    <property type="nucleotide sequence ID" value="NZ_WEGI01000004.1"/>
</dbReference>
<feature type="region of interest" description="Disordered" evidence="1">
    <location>
        <begin position="134"/>
        <end position="176"/>
    </location>
</feature>
<keyword evidence="4" id="KW-1185">Reference proteome</keyword>
<keyword evidence="2" id="KW-0812">Transmembrane</keyword>
<feature type="transmembrane region" description="Helical" evidence="2">
    <location>
        <begin position="106"/>
        <end position="126"/>
    </location>
</feature>
<evidence type="ECO:0000256" key="1">
    <source>
        <dbReference type="SAM" id="MobiDB-lite"/>
    </source>
</evidence>
<dbReference type="Pfam" id="PF10935">
    <property type="entry name" value="DUF2637"/>
    <property type="match status" value="1"/>
</dbReference>
<comment type="caution">
    <text evidence="3">The sequence shown here is derived from an EMBL/GenBank/DDBJ whole genome shotgun (WGS) entry which is preliminary data.</text>
</comment>
<organism evidence="3 4">
    <name type="scientific">Nocardia aurantia</name>
    <dbReference type="NCBI Taxonomy" id="2585199"/>
    <lineage>
        <taxon>Bacteria</taxon>
        <taxon>Bacillati</taxon>
        <taxon>Actinomycetota</taxon>
        <taxon>Actinomycetes</taxon>
        <taxon>Mycobacteriales</taxon>
        <taxon>Nocardiaceae</taxon>
        <taxon>Nocardia</taxon>
    </lineage>
</organism>
<gene>
    <name evidence="3" type="ORF">NRB56_23130</name>
</gene>
<keyword evidence="2" id="KW-1133">Transmembrane helix</keyword>
<evidence type="ECO:0000313" key="3">
    <source>
        <dbReference type="EMBL" id="MQY26740.1"/>
    </source>
</evidence>
<proteinExistence type="predicted"/>
<protein>
    <recommendedName>
        <fullName evidence="5">DUF2637 domain-containing protein</fullName>
    </recommendedName>
</protein>
<dbReference type="EMBL" id="WEGI01000004">
    <property type="protein sequence ID" value="MQY26740.1"/>
    <property type="molecule type" value="Genomic_DNA"/>
</dbReference>
<feature type="transmembrane region" description="Helical" evidence="2">
    <location>
        <begin position="12"/>
        <end position="30"/>
    </location>
</feature>
<feature type="transmembrane region" description="Helical" evidence="2">
    <location>
        <begin position="80"/>
        <end position="100"/>
    </location>
</feature>
<dbReference type="InterPro" id="IPR021235">
    <property type="entry name" value="DUF2637"/>
</dbReference>
<keyword evidence="2" id="KW-0472">Membrane</keyword>
<feature type="transmembrane region" description="Helical" evidence="2">
    <location>
        <begin position="50"/>
        <end position="68"/>
    </location>
</feature>
<feature type="compositionally biased region" description="Low complexity" evidence="1">
    <location>
        <begin position="146"/>
        <end position="156"/>
    </location>
</feature>
<feature type="region of interest" description="Disordered" evidence="1">
    <location>
        <begin position="220"/>
        <end position="261"/>
    </location>
</feature>
<evidence type="ECO:0000313" key="4">
    <source>
        <dbReference type="Proteomes" id="UP000431401"/>
    </source>
</evidence>
<accession>A0A7K0DLV1</accession>
<sequence>MSTSISGRRDRTLWIQCACTAVVAVGAAYASYRHGREFALRFGADATTAGIWPVIVDGLLTLATVELWKTGRDRSGGGRWAAWSAFAFGVCLSLCANIAAAPVLSVFSVVVAACPPVALLLAVELLNRALKRHHDETDETGDETPTETSETTGTAEPGPPVAGLVPVSAGSGSPAQWTAEQRMWAYYRSERSRGRTPTGAELDRIAGTNNYGRKVLRRWRTAGRSPANPTARQTGLMVGLDGPEVRPPAVGAGRSAGGDAR</sequence>
<dbReference type="AlphaFoldDB" id="A0A7K0DLV1"/>